<reference evidence="1" key="1">
    <citation type="submission" date="2024-06" db="EMBL/GenBank/DDBJ databases">
        <authorList>
            <person name="Campbell A.G."/>
        </authorList>
    </citation>
    <scope>NUCLEOTIDE SEQUENCE</scope>
    <source>
        <strain evidence="1">EM17</strain>
    </source>
</reference>
<protein>
    <submittedName>
        <fullName evidence="1">Uncharacterized protein</fullName>
    </submittedName>
</protein>
<proteinExistence type="predicted"/>
<sequence length="99" mass="11015">MEASMDHAHLALVRAYDGEPLKRVILATGPDVLYVANPRFLDAIRTGRSQPIGFRPVDCYAWDEIAFERLSEAYAASGQTETDAWIALPPFAGSHLRLR</sequence>
<dbReference type="Proteomes" id="UP001432995">
    <property type="component" value="Unassembled WGS sequence"/>
</dbReference>
<organism evidence="1 2">
    <name type="scientific">Methylobacterium brachiatum</name>
    <dbReference type="NCBI Taxonomy" id="269660"/>
    <lineage>
        <taxon>Bacteria</taxon>
        <taxon>Pseudomonadati</taxon>
        <taxon>Pseudomonadota</taxon>
        <taxon>Alphaproteobacteria</taxon>
        <taxon>Hyphomicrobiales</taxon>
        <taxon>Methylobacteriaceae</taxon>
        <taxon>Methylobacterium</taxon>
    </lineage>
</organism>
<evidence type="ECO:0000313" key="1">
    <source>
        <dbReference type="EMBL" id="MER2290581.1"/>
    </source>
</evidence>
<accession>A0ABV1R6W0</accession>
<comment type="caution">
    <text evidence="1">The sequence shown here is derived from an EMBL/GenBank/DDBJ whole genome shotgun (WGS) entry which is preliminary data.</text>
</comment>
<dbReference type="RefSeq" id="WP_043075192.1">
    <property type="nucleotide sequence ID" value="NZ_JBELQD010000026.1"/>
</dbReference>
<gene>
    <name evidence="1" type="ORF">ABS770_20195</name>
</gene>
<dbReference type="EMBL" id="JBELQD010000026">
    <property type="protein sequence ID" value="MER2290581.1"/>
    <property type="molecule type" value="Genomic_DNA"/>
</dbReference>
<keyword evidence="2" id="KW-1185">Reference proteome</keyword>
<name>A0ABV1R6W0_9HYPH</name>
<evidence type="ECO:0000313" key="2">
    <source>
        <dbReference type="Proteomes" id="UP001432995"/>
    </source>
</evidence>